<reference evidence="1 2" key="2">
    <citation type="submission" date="2007-05" db="EMBL/GenBank/DDBJ databases">
        <title>Draft genome sequence of Bifidobacterium adolescentis (L2-32).</title>
        <authorList>
            <person name="Sudarsanam P."/>
            <person name="Ley R."/>
            <person name="Guruge J."/>
            <person name="Turnbaugh P.J."/>
            <person name="Mahowald M."/>
            <person name="Liep D."/>
            <person name="Gordon J."/>
        </authorList>
    </citation>
    <scope>NUCLEOTIDE SEQUENCE [LARGE SCALE GENOMIC DNA]</scope>
    <source>
        <strain evidence="1 2">L2-32</strain>
    </source>
</reference>
<reference evidence="1 2" key="1">
    <citation type="submission" date="2007-04" db="EMBL/GenBank/DDBJ databases">
        <authorList>
            <person name="Fulton L."/>
            <person name="Clifton S."/>
            <person name="Fulton B."/>
            <person name="Xu J."/>
            <person name="Minx P."/>
            <person name="Pepin K.H."/>
            <person name="Johnson M."/>
            <person name="Thiruvilangam P."/>
            <person name="Bhonagiri V."/>
            <person name="Nash W.E."/>
            <person name="Mardis E.R."/>
            <person name="Wilson R.K."/>
        </authorList>
    </citation>
    <scope>NUCLEOTIDE SEQUENCE [LARGE SCALE GENOMIC DNA]</scope>
    <source>
        <strain evidence="1 2">L2-32</strain>
    </source>
</reference>
<organism evidence="1 2">
    <name type="scientific">Bifidobacterium adolescentis L2-32</name>
    <dbReference type="NCBI Taxonomy" id="411481"/>
    <lineage>
        <taxon>Bacteria</taxon>
        <taxon>Bacillati</taxon>
        <taxon>Actinomycetota</taxon>
        <taxon>Actinomycetes</taxon>
        <taxon>Bifidobacteriales</taxon>
        <taxon>Bifidobacteriaceae</taxon>
        <taxon>Bifidobacterium</taxon>
    </lineage>
</organism>
<accession>A7A5E4</accession>
<evidence type="ECO:0000313" key="2">
    <source>
        <dbReference type="Proteomes" id="UP000003773"/>
    </source>
</evidence>
<dbReference type="HOGENOM" id="CLU_076071_0_0_11"/>
<dbReference type="EMBL" id="AAXD02000018">
    <property type="protein sequence ID" value="EDN84127.1"/>
    <property type="molecule type" value="Genomic_DNA"/>
</dbReference>
<proteinExistence type="predicted"/>
<gene>
    <name evidence="1" type="ORF">BIFADO_01060</name>
</gene>
<dbReference type="Proteomes" id="UP000003773">
    <property type="component" value="Unassembled WGS sequence"/>
</dbReference>
<dbReference type="AlphaFoldDB" id="A7A5E4"/>
<comment type="caution">
    <text evidence="1">The sequence shown here is derived from an EMBL/GenBank/DDBJ whole genome shotgun (WGS) entry which is preliminary data.</text>
</comment>
<sequence length="291" mass="33504">MTRGKNRRLRLIPSHLPLIRDKLVEYERVALKEEMAAHSQYERSMEAAWNFADNLAVAQLWWISRDMTMLAEDTVRAGDFPKSEAPAQSGLIFFDGDVQMVRFPVTDDATGRKVGDAHVSALFWQCDGNGDIELMGFTDHPCALKECDAKSFSLPVIRFANGIFNEHVGGFRWFGDLLRAVWALSAEPHICEAKPAKPDMAHPLPQRFDPEIRKVKMLVLRENLHRPGGSADDDERVRREYSHRFIVRGFWRDQAYGPNHSLRRRQWIPPFVKGPADKPLICKETVRIWKR</sequence>
<name>A7A5E4_BIFAD</name>
<protein>
    <submittedName>
        <fullName evidence="1">Uncharacterized protein</fullName>
    </submittedName>
</protein>
<evidence type="ECO:0000313" key="1">
    <source>
        <dbReference type="EMBL" id="EDN84127.1"/>
    </source>
</evidence>